<name>A0A4S4N110_9APHY</name>
<dbReference type="Pfam" id="PF20152">
    <property type="entry name" value="DUF6534"/>
    <property type="match status" value="1"/>
</dbReference>
<dbReference type="PANTHER" id="PTHR40465">
    <property type="entry name" value="CHROMOSOME 1, WHOLE GENOME SHOTGUN SEQUENCE"/>
    <property type="match status" value="1"/>
</dbReference>
<comment type="caution">
    <text evidence="3">The sequence shown here is derived from an EMBL/GenBank/DDBJ whole genome shotgun (WGS) entry which is preliminary data.</text>
</comment>
<accession>A0A4S4N110</accession>
<keyword evidence="1" id="KW-0812">Transmembrane</keyword>
<proteinExistence type="predicted"/>
<dbReference type="EMBL" id="SGPM01000040">
    <property type="protein sequence ID" value="THH31677.1"/>
    <property type="molecule type" value="Genomic_DNA"/>
</dbReference>
<feature type="transmembrane region" description="Helical" evidence="1">
    <location>
        <begin position="47"/>
        <end position="68"/>
    </location>
</feature>
<evidence type="ECO:0000313" key="4">
    <source>
        <dbReference type="Proteomes" id="UP000308730"/>
    </source>
</evidence>
<evidence type="ECO:0000313" key="3">
    <source>
        <dbReference type="EMBL" id="THH31677.1"/>
    </source>
</evidence>
<feature type="transmembrane region" description="Helical" evidence="1">
    <location>
        <begin position="148"/>
        <end position="174"/>
    </location>
</feature>
<dbReference type="PANTHER" id="PTHR40465:SF1">
    <property type="entry name" value="DUF6534 DOMAIN-CONTAINING PROTEIN"/>
    <property type="match status" value="1"/>
</dbReference>
<feature type="transmembrane region" description="Helical" evidence="1">
    <location>
        <begin position="88"/>
        <end position="107"/>
    </location>
</feature>
<dbReference type="OrthoDB" id="2794820at2759"/>
<feature type="transmembrane region" description="Helical" evidence="1">
    <location>
        <begin position="12"/>
        <end position="35"/>
    </location>
</feature>
<evidence type="ECO:0000256" key="1">
    <source>
        <dbReference type="SAM" id="Phobius"/>
    </source>
</evidence>
<organism evidence="3 4">
    <name type="scientific">Antrodiella citrinella</name>
    <dbReference type="NCBI Taxonomy" id="2447956"/>
    <lineage>
        <taxon>Eukaryota</taxon>
        <taxon>Fungi</taxon>
        <taxon>Dikarya</taxon>
        <taxon>Basidiomycota</taxon>
        <taxon>Agaricomycotina</taxon>
        <taxon>Agaricomycetes</taxon>
        <taxon>Polyporales</taxon>
        <taxon>Steccherinaceae</taxon>
        <taxon>Antrodiella</taxon>
    </lineage>
</organism>
<keyword evidence="4" id="KW-1185">Reference proteome</keyword>
<feature type="domain" description="DUF6534" evidence="2">
    <location>
        <begin position="160"/>
        <end position="230"/>
    </location>
</feature>
<dbReference type="Proteomes" id="UP000308730">
    <property type="component" value="Unassembled WGS sequence"/>
</dbReference>
<dbReference type="InterPro" id="IPR045339">
    <property type="entry name" value="DUF6534"/>
</dbReference>
<keyword evidence="1" id="KW-1133">Transmembrane helix</keyword>
<keyword evidence="1" id="KW-0472">Membrane</keyword>
<feature type="transmembrane region" description="Helical" evidence="1">
    <location>
        <begin position="119"/>
        <end position="142"/>
    </location>
</feature>
<evidence type="ECO:0000259" key="2">
    <source>
        <dbReference type="Pfam" id="PF20152"/>
    </source>
</evidence>
<gene>
    <name evidence="3" type="ORF">EUX98_g2510</name>
</gene>
<feature type="transmembrane region" description="Helical" evidence="1">
    <location>
        <begin position="186"/>
        <end position="204"/>
    </location>
</feature>
<sequence>MITPTVENIYGPILIGCTLVGIFSGIVWAQMYHYFLMFKDDPRWLKLTMALLWVLDTIHIVFVVWNVYYFTVSHAVSLNFANIRSWTSGAVIISSNVNAGVVRAIWALSDRSLPLATPLGIMCSAAAAFGIAYGFMMVFVTFAKSYDFSWLLYTTLSTEAFCDLFISTALFVLFRRLYIQAKSAHTLMHTLMIYSVNTGILQSVLALAVLVSYATAPSSGIYLGIFLVLPKGK</sequence>
<protein>
    <recommendedName>
        <fullName evidence="2">DUF6534 domain-containing protein</fullName>
    </recommendedName>
</protein>
<reference evidence="3 4" key="1">
    <citation type="submission" date="2019-02" db="EMBL/GenBank/DDBJ databases">
        <title>Genome sequencing of the rare red list fungi Antrodiella citrinella (Flaviporus citrinellus).</title>
        <authorList>
            <person name="Buettner E."/>
            <person name="Kellner H."/>
        </authorList>
    </citation>
    <scope>NUCLEOTIDE SEQUENCE [LARGE SCALE GENOMIC DNA]</scope>
    <source>
        <strain evidence="3 4">DSM 108506</strain>
    </source>
</reference>
<dbReference type="AlphaFoldDB" id="A0A4S4N110"/>